<gene>
    <name evidence="1" type="ORF">SVIO_000530</name>
</gene>
<evidence type="ECO:0000313" key="2">
    <source>
        <dbReference type="Proteomes" id="UP000301309"/>
    </source>
</evidence>
<evidence type="ECO:0008006" key="3">
    <source>
        <dbReference type="Google" id="ProtNLM"/>
    </source>
</evidence>
<comment type="caution">
    <text evidence="1">The sequence shown here is derived from an EMBL/GenBank/DDBJ whole genome shotgun (WGS) entry which is preliminary data.</text>
</comment>
<dbReference type="InterPro" id="IPR027417">
    <property type="entry name" value="P-loop_NTPase"/>
</dbReference>
<dbReference type="AlphaFoldDB" id="A0A4D4KS74"/>
<sequence length="60" mass="6079">MPVIALAGSSGSPGVTTTALALLLSWPLEPGRRVVLAECDPDGGSVLYGLLQGSLGDRWG</sequence>
<dbReference type="Proteomes" id="UP000301309">
    <property type="component" value="Unassembled WGS sequence"/>
</dbReference>
<dbReference type="Gene3D" id="3.40.50.300">
    <property type="entry name" value="P-loop containing nucleotide triphosphate hydrolases"/>
    <property type="match status" value="1"/>
</dbReference>
<proteinExistence type="predicted"/>
<dbReference type="EMBL" id="BJHW01000001">
    <property type="protein sequence ID" value="GDY49430.1"/>
    <property type="molecule type" value="Genomic_DNA"/>
</dbReference>
<organism evidence="1 2">
    <name type="scientific">Streptomyces violaceusniger</name>
    <dbReference type="NCBI Taxonomy" id="68280"/>
    <lineage>
        <taxon>Bacteria</taxon>
        <taxon>Bacillati</taxon>
        <taxon>Actinomycetota</taxon>
        <taxon>Actinomycetes</taxon>
        <taxon>Kitasatosporales</taxon>
        <taxon>Streptomycetaceae</taxon>
        <taxon>Streptomyces</taxon>
        <taxon>Streptomyces violaceusniger group</taxon>
    </lineage>
</organism>
<keyword evidence="2" id="KW-1185">Reference proteome</keyword>
<reference evidence="1 2" key="1">
    <citation type="journal article" date="2020" name="Int. J. Syst. Evol. Microbiol.">
        <title>Reclassification of Streptomyces castelarensis and Streptomyces sporoclivatus as later heterotypic synonyms of Streptomyces antimycoticus.</title>
        <authorList>
            <person name="Komaki H."/>
            <person name="Tamura T."/>
        </authorList>
    </citation>
    <scope>NUCLEOTIDE SEQUENCE [LARGE SCALE GENOMIC DNA]</scope>
    <source>
        <strain evidence="1 2">NBRC 13459</strain>
    </source>
</reference>
<accession>A0A4D4KS74</accession>
<name>A0A4D4KS74_STRVO</name>
<protein>
    <recommendedName>
        <fullName evidence="3">CobQ/CobB/MinD/ParA nucleotide binding domain-containing protein</fullName>
    </recommendedName>
</protein>
<evidence type="ECO:0000313" key="1">
    <source>
        <dbReference type="EMBL" id="GDY49430.1"/>
    </source>
</evidence>
<dbReference type="SUPFAM" id="SSF52540">
    <property type="entry name" value="P-loop containing nucleoside triphosphate hydrolases"/>
    <property type="match status" value="1"/>
</dbReference>